<dbReference type="InterPro" id="IPR004101">
    <property type="entry name" value="Mur_ligase_C"/>
</dbReference>
<evidence type="ECO:0000256" key="11">
    <source>
        <dbReference type="RuleBase" id="RU004136"/>
    </source>
</evidence>
<comment type="pathway">
    <text evidence="10 11">Cell wall biogenesis; peptidoglycan biosynthesis.</text>
</comment>
<dbReference type="HAMAP" id="MF_02019">
    <property type="entry name" value="MurF"/>
    <property type="match status" value="1"/>
</dbReference>
<evidence type="ECO:0000313" key="16">
    <source>
        <dbReference type="Proteomes" id="UP000186806"/>
    </source>
</evidence>
<dbReference type="Pfam" id="PF01225">
    <property type="entry name" value="Mur_ligase"/>
    <property type="match status" value="1"/>
</dbReference>
<keyword evidence="4 10" id="KW-0547">Nucleotide-binding</keyword>
<evidence type="ECO:0000256" key="6">
    <source>
        <dbReference type="ARBA" id="ARBA00022960"/>
    </source>
</evidence>
<dbReference type="GO" id="GO:0051301">
    <property type="term" value="P:cell division"/>
    <property type="evidence" value="ECO:0007669"/>
    <property type="project" value="UniProtKB-KW"/>
</dbReference>
<dbReference type="InterPro" id="IPR035911">
    <property type="entry name" value="MurE/MurF_N"/>
</dbReference>
<dbReference type="InterPro" id="IPR036615">
    <property type="entry name" value="Mur_ligase_C_dom_sf"/>
</dbReference>
<proteinExistence type="inferred from homology"/>
<comment type="similarity">
    <text evidence="10">Belongs to the MurCDEF family. MurF subfamily.</text>
</comment>
<evidence type="ECO:0000259" key="12">
    <source>
        <dbReference type="Pfam" id="PF01225"/>
    </source>
</evidence>
<dbReference type="InterPro" id="IPR051046">
    <property type="entry name" value="MurCDEF_CellWall_CoF430Synth"/>
</dbReference>
<keyword evidence="5 10" id="KW-0067">ATP-binding</keyword>
<dbReference type="GO" id="GO:0005737">
    <property type="term" value="C:cytoplasm"/>
    <property type="evidence" value="ECO:0007669"/>
    <property type="project" value="UniProtKB-SubCell"/>
</dbReference>
<organism evidence="15 16">
    <name type="scientific">Chromohalobacter japonicus</name>
    <dbReference type="NCBI Taxonomy" id="223900"/>
    <lineage>
        <taxon>Bacteria</taxon>
        <taxon>Pseudomonadati</taxon>
        <taxon>Pseudomonadota</taxon>
        <taxon>Gammaproteobacteria</taxon>
        <taxon>Oceanospirillales</taxon>
        <taxon>Halomonadaceae</taxon>
        <taxon>Chromohalobacter</taxon>
    </lineage>
</organism>
<accession>A0A1Q8TAJ7</accession>
<evidence type="ECO:0000256" key="7">
    <source>
        <dbReference type="ARBA" id="ARBA00022984"/>
    </source>
</evidence>
<dbReference type="Pfam" id="PF02875">
    <property type="entry name" value="Mur_ligase_C"/>
    <property type="match status" value="1"/>
</dbReference>
<evidence type="ECO:0000256" key="2">
    <source>
        <dbReference type="ARBA" id="ARBA00022598"/>
    </source>
</evidence>
<keyword evidence="8 10" id="KW-0131">Cell cycle</keyword>
<dbReference type="EMBL" id="MSDQ01000032">
    <property type="protein sequence ID" value="OLO10692.1"/>
    <property type="molecule type" value="Genomic_DNA"/>
</dbReference>
<dbReference type="AlphaFoldDB" id="A0A1Q8TAJ7"/>
<evidence type="ECO:0000259" key="14">
    <source>
        <dbReference type="Pfam" id="PF08245"/>
    </source>
</evidence>
<dbReference type="InterPro" id="IPR013221">
    <property type="entry name" value="Mur_ligase_cen"/>
</dbReference>
<keyword evidence="6 10" id="KW-0133">Cell shape</keyword>
<evidence type="ECO:0000256" key="9">
    <source>
        <dbReference type="ARBA" id="ARBA00023316"/>
    </source>
</evidence>
<dbReference type="Proteomes" id="UP000186806">
    <property type="component" value="Unassembled WGS sequence"/>
</dbReference>
<evidence type="ECO:0000256" key="1">
    <source>
        <dbReference type="ARBA" id="ARBA00022490"/>
    </source>
</evidence>
<dbReference type="GO" id="GO:0009252">
    <property type="term" value="P:peptidoglycan biosynthetic process"/>
    <property type="evidence" value="ECO:0007669"/>
    <property type="project" value="UniProtKB-UniRule"/>
</dbReference>
<dbReference type="EC" id="6.3.2.10" evidence="10 11"/>
<dbReference type="STRING" id="223900.GCA_000821045_01368"/>
<dbReference type="InterPro" id="IPR000713">
    <property type="entry name" value="Mur_ligase_N"/>
</dbReference>
<dbReference type="RefSeq" id="WP_075369813.1">
    <property type="nucleotide sequence ID" value="NZ_MSDQ01000032.1"/>
</dbReference>
<evidence type="ECO:0000256" key="10">
    <source>
        <dbReference type="HAMAP-Rule" id="MF_02019"/>
    </source>
</evidence>
<dbReference type="Gene3D" id="3.40.1390.10">
    <property type="entry name" value="MurE/MurF, N-terminal domain"/>
    <property type="match status" value="1"/>
</dbReference>
<keyword evidence="1 10" id="KW-0963">Cytoplasm</keyword>
<dbReference type="InterPro" id="IPR005863">
    <property type="entry name" value="UDP-N-AcMur_synth"/>
</dbReference>
<comment type="catalytic activity">
    <reaction evidence="10 11">
        <text>D-alanyl-D-alanine + UDP-N-acetyl-alpha-D-muramoyl-L-alanyl-gamma-D-glutamyl-meso-2,6-diaminopimelate + ATP = UDP-N-acetyl-alpha-D-muramoyl-L-alanyl-gamma-D-glutamyl-meso-2,6-diaminopimeloyl-D-alanyl-D-alanine + ADP + phosphate + H(+)</text>
        <dbReference type="Rhea" id="RHEA:28374"/>
        <dbReference type="ChEBI" id="CHEBI:15378"/>
        <dbReference type="ChEBI" id="CHEBI:30616"/>
        <dbReference type="ChEBI" id="CHEBI:43474"/>
        <dbReference type="ChEBI" id="CHEBI:57822"/>
        <dbReference type="ChEBI" id="CHEBI:61386"/>
        <dbReference type="ChEBI" id="CHEBI:83905"/>
        <dbReference type="ChEBI" id="CHEBI:456216"/>
        <dbReference type="EC" id="6.3.2.10"/>
    </reaction>
</comment>
<dbReference type="SUPFAM" id="SSF63418">
    <property type="entry name" value="MurE/MurF N-terminal domain"/>
    <property type="match status" value="1"/>
</dbReference>
<dbReference type="GO" id="GO:0008360">
    <property type="term" value="P:regulation of cell shape"/>
    <property type="evidence" value="ECO:0007669"/>
    <property type="project" value="UniProtKB-KW"/>
</dbReference>
<comment type="function">
    <text evidence="10 11">Involved in cell wall formation. Catalyzes the final step in the synthesis of UDP-N-acetylmuramoyl-pentapeptide, the precursor of murein.</text>
</comment>
<feature type="domain" description="Mur ligase C-terminal" evidence="13">
    <location>
        <begin position="316"/>
        <end position="435"/>
    </location>
</feature>
<gene>
    <name evidence="10" type="primary">murF</name>
    <name evidence="15" type="ORF">BTW10_13395</name>
</gene>
<feature type="domain" description="Mur ligase central" evidence="14">
    <location>
        <begin position="105"/>
        <end position="294"/>
    </location>
</feature>
<dbReference type="Gene3D" id="3.90.190.20">
    <property type="entry name" value="Mur ligase, C-terminal domain"/>
    <property type="match status" value="1"/>
</dbReference>
<dbReference type="SUPFAM" id="SSF53623">
    <property type="entry name" value="MurD-like peptide ligases, catalytic domain"/>
    <property type="match status" value="1"/>
</dbReference>
<reference evidence="15 16" key="1">
    <citation type="submission" date="2016-12" db="EMBL/GenBank/DDBJ databases">
        <title>Draft genome sequences of strains Salinicola socius SMB35, Salinicola sp. MH3R3-1 and Chromohalobacter sp. SMB17 from the Verkhnekamsk potash mining region of Russia.</title>
        <authorList>
            <person name="Mavrodi D.V."/>
            <person name="Olsson B.E."/>
            <person name="Korsakova E.S."/>
            <person name="Pyankova A."/>
            <person name="Mavrodi O.V."/>
            <person name="Plotnikova E.G."/>
        </authorList>
    </citation>
    <scope>NUCLEOTIDE SEQUENCE [LARGE SCALE GENOMIC DNA]</scope>
    <source>
        <strain evidence="15 16">SMB17</strain>
    </source>
</reference>
<dbReference type="NCBIfam" id="TIGR01143">
    <property type="entry name" value="murF"/>
    <property type="match status" value="1"/>
</dbReference>
<evidence type="ECO:0000256" key="3">
    <source>
        <dbReference type="ARBA" id="ARBA00022618"/>
    </source>
</evidence>
<keyword evidence="7 10" id="KW-0573">Peptidoglycan synthesis</keyword>
<keyword evidence="3 10" id="KW-0132">Cell division</keyword>
<comment type="caution">
    <text evidence="15">The sequence shown here is derived from an EMBL/GenBank/DDBJ whole genome shotgun (WGS) entry which is preliminary data.</text>
</comment>
<name>A0A1Q8TAJ7_9GAMM</name>
<keyword evidence="16" id="KW-1185">Reference proteome</keyword>
<evidence type="ECO:0000259" key="13">
    <source>
        <dbReference type="Pfam" id="PF02875"/>
    </source>
</evidence>
<dbReference type="PANTHER" id="PTHR43024:SF1">
    <property type="entry name" value="UDP-N-ACETYLMURAMOYL-TRIPEPTIDE--D-ALANYL-D-ALANINE LIGASE"/>
    <property type="match status" value="1"/>
</dbReference>
<dbReference type="Gene3D" id="3.40.1190.10">
    <property type="entry name" value="Mur-like, catalytic domain"/>
    <property type="match status" value="1"/>
</dbReference>
<evidence type="ECO:0000256" key="5">
    <source>
        <dbReference type="ARBA" id="ARBA00022840"/>
    </source>
</evidence>
<keyword evidence="9 10" id="KW-0961">Cell wall biogenesis/degradation</keyword>
<dbReference type="GO" id="GO:0005524">
    <property type="term" value="F:ATP binding"/>
    <property type="evidence" value="ECO:0007669"/>
    <property type="project" value="UniProtKB-UniRule"/>
</dbReference>
<evidence type="ECO:0000256" key="4">
    <source>
        <dbReference type="ARBA" id="ARBA00022741"/>
    </source>
</evidence>
<dbReference type="Pfam" id="PF08245">
    <property type="entry name" value="Mur_ligase_M"/>
    <property type="match status" value="1"/>
</dbReference>
<comment type="subcellular location">
    <subcellularLocation>
        <location evidence="10 11">Cytoplasm</location>
    </subcellularLocation>
</comment>
<dbReference type="GO" id="GO:0008766">
    <property type="term" value="F:UDP-N-acetylmuramoylalanyl-D-glutamyl-2,6-diaminopimelate-D-alanyl-D-alanine ligase activity"/>
    <property type="evidence" value="ECO:0007669"/>
    <property type="project" value="RHEA"/>
</dbReference>
<sequence length="452" mass="47538">MSATTLRDIAGWLGVSPPGGDTEAVQVVSDTRRIAPGDVFLALVGERFDGHDFLEEARAKGATGAIVSRPVATSLPQIEVADTRLALGMLGRVRRRAWSGELVAVTGNSGKTTVKEMLASILSRSQPTLATQGNLNNDIGVPQTLLGLSPAHRRAVIEVGANHLGEIAWTTALARPDVAVITNVTGAHIGEFGGLGQIAQAKAEILQGLPASGAAVLNRDDRFYPLWRELAGEVEVVDFGLDATARVRAQALACDDAGRYAFTLSVDGEPLGRIQLALMGRHNVLNALASAAAAWALSVSCEDIVAGLEACEAMSGRMACVPGPRGSRLLDDTYNANPGAVRAALAVLADMPAPRWCFLGAMGELGRDSERLHADLGRAARELKIDFLGTFGADARPMVAAFGDSACHFDDWATLVRYAHDHLPSGASVLVKGSRSAGMERLIAELRTDASR</sequence>
<dbReference type="GO" id="GO:0047480">
    <property type="term" value="F:UDP-N-acetylmuramoyl-tripeptide-D-alanyl-D-alanine ligase activity"/>
    <property type="evidence" value="ECO:0007669"/>
    <property type="project" value="UniProtKB-UniRule"/>
</dbReference>
<evidence type="ECO:0000256" key="8">
    <source>
        <dbReference type="ARBA" id="ARBA00023306"/>
    </source>
</evidence>
<keyword evidence="2 10" id="KW-0436">Ligase</keyword>
<dbReference type="PANTHER" id="PTHR43024">
    <property type="entry name" value="UDP-N-ACETYLMURAMOYL-TRIPEPTIDE--D-ALANYL-D-ALANINE LIGASE"/>
    <property type="match status" value="1"/>
</dbReference>
<dbReference type="UniPathway" id="UPA00219"/>
<protein>
    <recommendedName>
        <fullName evidence="10 11">UDP-N-acetylmuramoyl-tripeptide--D-alanyl-D-alanine ligase</fullName>
        <ecNumber evidence="10 11">6.3.2.10</ecNumber>
    </recommendedName>
    <alternativeName>
        <fullName evidence="10">D-alanyl-D-alanine-adding enzyme</fullName>
    </alternativeName>
</protein>
<dbReference type="SUPFAM" id="SSF53244">
    <property type="entry name" value="MurD-like peptide ligases, peptide-binding domain"/>
    <property type="match status" value="1"/>
</dbReference>
<feature type="domain" description="Mur ligase N-terminal catalytic" evidence="12">
    <location>
        <begin position="29"/>
        <end position="81"/>
    </location>
</feature>
<dbReference type="InterPro" id="IPR036565">
    <property type="entry name" value="Mur-like_cat_sf"/>
</dbReference>
<evidence type="ECO:0000313" key="15">
    <source>
        <dbReference type="EMBL" id="OLO10692.1"/>
    </source>
</evidence>
<dbReference type="GO" id="GO:0071555">
    <property type="term" value="P:cell wall organization"/>
    <property type="evidence" value="ECO:0007669"/>
    <property type="project" value="UniProtKB-KW"/>
</dbReference>
<comment type="caution">
    <text evidence="10">Lacks conserved residue(s) required for the propagation of feature annotation.</text>
</comment>